<gene>
    <name evidence="2" type="ORF">CYPRO_2747</name>
</gene>
<evidence type="ECO:0000313" key="2">
    <source>
        <dbReference type="EMBL" id="AXJ01986.1"/>
    </source>
</evidence>
<reference evidence="2 3" key="1">
    <citation type="submission" date="2018-03" db="EMBL/GenBank/DDBJ databases">
        <title>Phenotypic and genomic properties of Cyclonatronum proteinivorum gen. nov., sp. nov., a haloalkaliphilic bacteroidete from soda lakes possessing Na+-translocating rhodopsin.</title>
        <authorList>
            <person name="Toshchakov S.V."/>
            <person name="Korzhenkov A."/>
            <person name="Samarov N.I."/>
            <person name="Kublanov I.V."/>
            <person name="Muntyan M.S."/>
            <person name="Sorokin D.Y."/>
        </authorList>
    </citation>
    <scope>NUCLEOTIDE SEQUENCE [LARGE SCALE GENOMIC DNA]</scope>
    <source>
        <strain evidence="2 3">Omega</strain>
    </source>
</reference>
<dbReference type="SUPFAM" id="SSF53474">
    <property type="entry name" value="alpha/beta-Hydrolases"/>
    <property type="match status" value="1"/>
</dbReference>
<dbReference type="PANTHER" id="PTHR43798:SF33">
    <property type="entry name" value="HYDROLASE, PUTATIVE (AFU_ORTHOLOGUE AFUA_2G14860)-RELATED"/>
    <property type="match status" value="1"/>
</dbReference>
<sequence>MKTFFADIDGFYTEIIDYHPERSAGQLVIALHGFGGNARTFRRLKGLLPETYRLWGLSLPWHGRTETDAVREKMSLEGYARGLAALLDEQGISRIILLCHSFGSRIGALFASLYPARTQHLVLIAPGGYYPPEDYMFRFLGSFPMRRLIRNDLFLAPFVKFLIPTLPREKKAATYNALRHIGWSFPSISLKARGELHRLRAYPGKTLLIIGDRDRLMKASYAPKIARWYQACTVEIMPGIGHLPMAEKPDALCALLVRHWA</sequence>
<dbReference type="GO" id="GO:0016020">
    <property type="term" value="C:membrane"/>
    <property type="evidence" value="ECO:0007669"/>
    <property type="project" value="TreeGrafter"/>
</dbReference>
<accession>A0A345UND4</accession>
<dbReference type="InterPro" id="IPR029058">
    <property type="entry name" value="AB_hydrolase_fold"/>
</dbReference>
<dbReference type="Gene3D" id="3.40.50.1820">
    <property type="entry name" value="alpha/beta hydrolase"/>
    <property type="match status" value="1"/>
</dbReference>
<dbReference type="AlphaFoldDB" id="A0A345UND4"/>
<dbReference type="KEGG" id="cprv:CYPRO_2747"/>
<dbReference type="RefSeq" id="WP_164682800.1">
    <property type="nucleotide sequence ID" value="NZ_CP027806.1"/>
</dbReference>
<dbReference type="Pfam" id="PF12697">
    <property type="entry name" value="Abhydrolase_6"/>
    <property type="match status" value="1"/>
</dbReference>
<proteinExistence type="predicted"/>
<evidence type="ECO:0000313" key="3">
    <source>
        <dbReference type="Proteomes" id="UP000254808"/>
    </source>
</evidence>
<dbReference type="Proteomes" id="UP000254808">
    <property type="component" value="Chromosome"/>
</dbReference>
<dbReference type="InterPro" id="IPR050266">
    <property type="entry name" value="AB_hydrolase_sf"/>
</dbReference>
<name>A0A345UND4_9BACT</name>
<keyword evidence="3" id="KW-1185">Reference proteome</keyword>
<dbReference type="InterPro" id="IPR000073">
    <property type="entry name" value="AB_hydrolase_1"/>
</dbReference>
<protein>
    <submittedName>
        <fullName evidence="2">Pimeloyl-ACP methyl ester carboxylesterase</fullName>
    </submittedName>
</protein>
<feature type="domain" description="AB hydrolase-1" evidence="1">
    <location>
        <begin position="28"/>
        <end position="254"/>
    </location>
</feature>
<evidence type="ECO:0000259" key="1">
    <source>
        <dbReference type="Pfam" id="PF12697"/>
    </source>
</evidence>
<dbReference type="PANTHER" id="PTHR43798">
    <property type="entry name" value="MONOACYLGLYCEROL LIPASE"/>
    <property type="match status" value="1"/>
</dbReference>
<organism evidence="2 3">
    <name type="scientific">Cyclonatronum proteinivorum</name>
    <dbReference type="NCBI Taxonomy" id="1457365"/>
    <lineage>
        <taxon>Bacteria</taxon>
        <taxon>Pseudomonadati</taxon>
        <taxon>Balneolota</taxon>
        <taxon>Balneolia</taxon>
        <taxon>Balneolales</taxon>
        <taxon>Cyclonatronaceae</taxon>
        <taxon>Cyclonatronum</taxon>
    </lineage>
</organism>
<dbReference type="EMBL" id="CP027806">
    <property type="protein sequence ID" value="AXJ01986.1"/>
    <property type="molecule type" value="Genomic_DNA"/>
</dbReference>